<feature type="region of interest" description="Disordered" evidence="4">
    <location>
        <begin position="347"/>
        <end position="396"/>
    </location>
</feature>
<dbReference type="PROSITE" id="PS00444">
    <property type="entry name" value="POLYPRENYL_SYNTHASE_2"/>
    <property type="match status" value="1"/>
</dbReference>
<feature type="compositionally biased region" description="Polar residues" evidence="4">
    <location>
        <begin position="347"/>
        <end position="358"/>
    </location>
</feature>
<keyword evidence="1" id="KW-0808">Transferase</keyword>
<evidence type="ECO:0000313" key="6">
    <source>
        <dbReference type="Proteomes" id="UP000178129"/>
    </source>
</evidence>
<evidence type="ECO:0000256" key="2">
    <source>
        <dbReference type="ARBA" id="ARBA00022723"/>
    </source>
</evidence>
<dbReference type="InterPro" id="IPR000092">
    <property type="entry name" value="Polyprenyl_synt"/>
</dbReference>
<proteinExistence type="predicted"/>
<evidence type="ECO:0000313" key="5">
    <source>
        <dbReference type="EMBL" id="CZT03713.1"/>
    </source>
</evidence>
<dbReference type="CDD" id="cd00685">
    <property type="entry name" value="Trans_IPPS_HT"/>
    <property type="match status" value="1"/>
</dbReference>
<dbReference type="GO" id="GO:0046165">
    <property type="term" value="P:alcohol biosynthetic process"/>
    <property type="evidence" value="ECO:0007669"/>
    <property type="project" value="UniProtKB-ARBA"/>
</dbReference>
<dbReference type="SUPFAM" id="SSF48576">
    <property type="entry name" value="Terpenoid synthases"/>
    <property type="match status" value="2"/>
</dbReference>
<keyword evidence="3" id="KW-0460">Magnesium</keyword>
<keyword evidence="2" id="KW-0479">Metal-binding</keyword>
<dbReference type="GO" id="GO:0008299">
    <property type="term" value="P:isoprenoid biosynthetic process"/>
    <property type="evidence" value="ECO:0007669"/>
    <property type="project" value="InterPro"/>
</dbReference>
<dbReference type="EMBL" id="FJUW01000029">
    <property type="protein sequence ID" value="CZT03713.1"/>
    <property type="molecule type" value="Genomic_DNA"/>
</dbReference>
<evidence type="ECO:0000256" key="4">
    <source>
        <dbReference type="SAM" id="MobiDB-lite"/>
    </source>
</evidence>
<dbReference type="GO" id="GO:0043386">
    <property type="term" value="P:mycotoxin biosynthetic process"/>
    <property type="evidence" value="ECO:0007669"/>
    <property type="project" value="UniProtKB-ARBA"/>
</dbReference>
<organism evidence="5 6">
    <name type="scientific">Rhynchosporium graminicola</name>
    <dbReference type="NCBI Taxonomy" id="2792576"/>
    <lineage>
        <taxon>Eukaryota</taxon>
        <taxon>Fungi</taxon>
        <taxon>Dikarya</taxon>
        <taxon>Ascomycota</taxon>
        <taxon>Pezizomycotina</taxon>
        <taxon>Leotiomycetes</taxon>
        <taxon>Helotiales</taxon>
        <taxon>Ploettnerulaceae</taxon>
        <taxon>Rhynchosporium</taxon>
    </lineage>
</organism>
<dbReference type="Gene3D" id="1.10.600.10">
    <property type="entry name" value="Farnesyl Diphosphate Synthase"/>
    <property type="match status" value="2"/>
</dbReference>
<accession>A0A1E1KZP2</accession>
<feature type="compositionally biased region" description="Polar residues" evidence="4">
    <location>
        <begin position="366"/>
        <end position="387"/>
    </location>
</feature>
<dbReference type="STRING" id="914237.A0A1E1KZP2"/>
<sequence length="713" mass="81006">MDYQYSTVIDNATWDSEGLCEGIDLRQHNYTYFEDRGAIRAHEDWTKFISPVTGYRGTLGPRFSFMSVAVPECIPERLEIVAYANEFAFLHDDVTDNVSQREGEVENDDMMEAFHEGSLRGTININDPNTKRMNKKKIQAQLLNEMIAIDPKCALITMKAWAKFVEVGSSRQHHTVFTKLDDYLPYRIMDVGEMFWYGVVTFGMGIVIPEEETEICRELMRPAWIAVGLQNDLYSWEKEKQAADRNGHTHVVNAIWVLMREYNISDEDAKILCRKMIKDWVAKYIQIVRENKDNQSLSIDLRKYIEAMQYSISGNVAWSLACPRYNPTASFNRAQLEWMQNGIPNINDSNISHESATHSPKRVTYDDSSASSISTQESRIGLNQTQNSPHSSFSSPAPSLRAECLSIFGIIPEENLPALGTEATPFDYLCSLPSKNVREQFIDALNQWVKVPPLLLEKVKAVAQLLHNASLLLDDFQDSSPLRRGRPSTHTIFGPAQTINSSSYCIIRALDLVRTFPESSALGFVIEKLLVLFVGQSYDLHWSFNATQPSMPQYLQMIDSKTGALFQLLSLLMSANATVNKDTNLDTLSILLGRYFQIRDDYQNLKSSEYTSQKGFCEDLDEGKYSLPLLHLLQAEIENVQISNILSTRRTNGKMTYEQKVLMLEHFKEAGSLEFTAAVLESLYEEICGEIARLEKACGENTHLKILAELLRL</sequence>
<dbReference type="AlphaFoldDB" id="A0A1E1KZP2"/>
<evidence type="ECO:0000256" key="1">
    <source>
        <dbReference type="ARBA" id="ARBA00022679"/>
    </source>
</evidence>
<dbReference type="InterPro" id="IPR033749">
    <property type="entry name" value="Polyprenyl_synt_CS"/>
</dbReference>
<reference evidence="6" key="1">
    <citation type="submission" date="2016-03" db="EMBL/GenBank/DDBJ databases">
        <authorList>
            <person name="Ploux O."/>
        </authorList>
    </citation>
    <scope>NUCLEOTIDE SEQUENCE [LARGE SCALE GENOMIC DNA]</scope>
    <source>
        <strain evidence="6">UK7</strain>
    </source>
</reference>
<dbReference type="Pfam" id="PF19086">
    <property type="entry name" value="Terpene_syn_C_2"/>
    <property type="match status" value="1"/>
</dbReference>
<evidence type="ECO:0000256" key="3">
    <source>
        <dbReference type="ARBA" id="ARBA00022842"/>
    </source>
</evidence>
<name>A0A1E1KZP2_9HELO</name>
<dbReference type="GO" id="GO:0004659">
    <property type="term" value="F:prenyltransferase activity"/>
    <property type="evidence" value="ECO:0007669"/>
    <property type="project" value="InterPro"/>
</dbReference>
<gene>
    <name evidence="5" type="ORF">RCO7_07606</name>
</gene>
<keyword evidence="6" id="KW-1185">Reference proteome</keyword>
<dbReference type="GO" id="GO:0046872">
    <property type="term" value="F:metal ion binding"/>
    <property type="evidence" value="ECO:0007669"/>
    <property type="project" value="UniProtKB-KW"/>
</dbReference>
<protein>
    <submittedName>
        <fullName evidence="5">Related to geranylgeranyl pyrophosphate synthase/Polyprenyl synthetase</fullName>
    </submittedName>
</protein>
<dbReference type="Proteomes" id="UP000178129">
    <property type="component" value="Unassembled WGS sequence"/>
</dbReference>
<dbReference type="InParanoid" id="A0A1E1KZP2"/>
<dbReference type="PROSITE" id="PS00723">
    <property type="entry name" value="POLYPRENYL_SYNTHASE_1"/>
    <property type="match status" value="1"/>
</dbReference>
<comment type="caution">
    <text evidence="5">The sequence shown here is derived from an EMBL/GenBank/DDBJ whole genome shotgun (WGS) entry which is preliminary data.</text>
</comment>
<dbReference type="PANTHER" id="PTHR12001">
    <property type="entry name" value="GERANYLGERANYL PYROPHOSPHATE SYNTHASE"/>
    <property type="match status" value="1"/>
</dbReference>
<dbReference type="Pfam" id="PF00348">
    <property type="entry name" value="polyprenyl_synt"/>
    <property type="match status" value="1"/>
</dbReference>
<dbReference type="PANTHER" id="PTHR12001:SF72">
    <property type="entry name" value="THIJ_PFPI FAMILY PROTEIN (AFU_ORTHOLOGUE AFUA_3G01210)-RELATED"/>
    <property type="match status" value="1"/>
</dbReference>
<dbReference type="InterPro" id="IPR008949">
    <property type="entry name" value="Isoprenoid_synthase_dom_sf"/>
</dbReference>